<dbReference type="EMBL" id="AMRM01000006">
    <property type="protein sequence ID" value="EKF19553.1"/>
    <property type="molecule type" value="Genomic_DNA"/>
</dbReference>
<evidence type="ECO:0000256" key="1">
    <source>
        <dbReference type="ARBA" id="ARBA00005495"/>
    </source>
</evidence>
<name>K2N5W8_9HYPH</name>
<dbReference type="SUPFAM" id="SSF51316">
    <property type="entry name" value="Mss4-like"/>
    <property type="match status" value="1"/>
</dbReference>
<evidence type="ECO:0000313" key="6">
    <source>
        <dbReference type="EMBL" id="EKF19553.1"/>
    </source>
</evidence>
<dbReference type="GO" id="GO:0016846">
    <property type="term" value="F:carbon-sulfur lyase activity"/>
    <property type="evidence" value="ECO:0007669"/>
    <property type="project" value="InterPro"/>
</dbReference>
<sequence>MHDDGDRPDLTRTASCACDRLSAVCSGEPRKVSLCHCQACQKRTGSTYGIAAFFRQDDVRTLGESRIYTRPSESGFPVAFHFCPECGSTVFWYPQRLPELIAVAVGAFADPSFPKPVQAVHAEHRHTWVPDIP</sequence>
<feature type="domain" description="CENP-V/GFA" evidence="5">
    <location>
        <begin position="12"/>
        <end position="123"/>
    </location>
</feature>
<gene>
    <name evidence="6" type="ORF">NA2_06652</name>
</gene>
<dbReference type="PANTHER" id="PTHR33337:SF40">
    <property type="entry name" value="CENP-V_GFA DOMAIN-CONTAINING PROTEIN-RELATED"/>
    <property type="match status" value="1"/>
</dbReference>
<dbReference type="PANTHER" id="PTHR33337">
    <property type="entry name" value="GFA DOMAIN-CONTAINING PROTEIN"/>
    <property type="match status" value="1"/>
</dbReference>
<evidence type="ECO:0000256" key="2">
    <source>
        <dbReference type="ARBA" id="ARBA00022723"/>
    </source>
</evidence>
<keyword evidence="3" id="KW-0862">Zinc</keyword>
<dbReference type="PATRIC" id="fig|391937.3.peg.1367"/>
<accession>K2N5W8</accession>
<dbReference type="InterPro" id="IPR011057">
    <property type="entry name" value="Mss4-like_sf"/>
</dbReference>
<dbReference type="PROSITE" id="PS51891">
    <property type="entry name" value="CENP_V_GFA"/>
    <property type="match status" value="1"/>
</dbReference>
<dbReference type="AlphaFoldDB" id="K2N5W8"/>
<evidence type="ECO:0000256" key="4">
    <source>
        <dbReference type="ARBA" id="ARBA00023239"/>
    </source>
</evidence>
<keyword evidence="2" id="KW-0479">Metal-binding</keyword>
<dbReference type="Proteomes" id="UP000006786">
    <property type="component" value="Unassembled WGS sequence"/>
</dbReference>
<organism evidence="6 7">
    <name type="scientific">Nitratireductor pacificus pht-3B</name>
    <dbReference type="NCBI Taxonomy" id="391937"/>
    <lineage>
        <taxon>Bacteria</taxon>
        <taxon>Pseudomonadati</taxon>
        <taxon>Pseudomonadota</taxon>
        <taxon>Alphaproteobacteria</taxon>
        <taxon>Hyphomicrobiales</taxon>
        <taxon>Phyllobacteriaceae</taxon>
        <taxon>Nitratireductor</taxon>
    </lineage>
</organism>
<dbReference type="InterPro" id="IPR006913">
    <property type="entry name" value="CENP-V/GFA"/>
</dbReference>
<evidence type="ECO:0000313" key="7">
    <source>
        <dbReference type="Proteomes" id="UP000006786"/>
    </source>
</evidence>
<protein>
    <submittedName>
        <fullName evidence="6">Glutathione-dependent formaldehyde-activating GFA</fullName>
    </submittedName>
</protein>
<comment type="caution">
    <text evidence="6">The sequence shown here is derived from an EMBL/GenBank/DDBJ whole genome shotgun (WGS) entry which is preliminary data.</text>
</comment>
<dbReference type="GO" id="GO:0046872">
    <property type="term" value="F:metal ion binding"/>
    <property type="evidence" value="ECO:0007669"/>
    <property type="project" value="UniProtKB-KW"/>
</dbReference>
<dbReference type="STRING" id="391937.NA2_06652"/>
<reference evidence="6 7" key="1">
    <citation type="journal article" date="2012" name="J. Bacteriol.">
        <title>Genome Sequence of Nitratireductor pacificus Type Strain pht-3B.</title>
        <authorList>
            <person name="Lai Q."/>
            <person name="Li G."/>
            <person name="Shao Z."/>
        </authorList>
    </citation>
    <scope>NUCLEOTIDE SEQUENCE [LARGE SCALE GENOMIC DNA]</scope>
    <source>
        <strain evidence="7">pht-3B</strain>
    </source>
</reference>
<dbReference type="Gene3D" id="3.90.1590.10">
    <property type="entry name" value="glutathione-dependent formaldehyde- activating enzyme (gfa)"/>
    <property type="match status" value="1"/>
</dbReference>
<proteinExistence type="inferred from homology"/>
<evidence type="ECO:0000256" key="3">
    <source>
        <dbReference type="ARBA" id="ARBA00022833"/>
    </source>
</evidence>
<dbReference type="RefSeq" id="WP_008595646.1">
    <property type="nucleotide sequence ID" value="NZ_AMRM01000006.1"/>
</dbReference>
<dbReference type="eggNOG" id="COG3791">
    <property type="taxonomic scope" value="Bacteria"/>
</dbReference>
<dbReference type="OrthoDB" id="9807246at2"/>
<dbReference type="Pfam" id="PF04828">
    <property type="entry name" value="GFA"/>
    <property type="match status" value="1"/>
</dbReference>
<keyword evidence="7" id="KW-1185">Reference proteome</keyword>
<evidence type="ECO:0000259" key="5">
    <source>
        <dbReference type="PROSITE" id="PS51891"/>
    </source>
</evidence>
<comment type="similarity">
    <text evidence="1">Belongs to the Gfa family.</text>
</comment>
<keyword evidence="4" id="KW-0456">Lyase</keyword>